<evidence type="ECO:0000259" key="1">
    <source>
        <dbReference type="Pfam" id="PF01402"/>
    </source>
</evidence>
<dbReference type="EMBL" id="LAZR01041512">
    <property type="protein sequence ID" value="KKL11802.1"/>
    <property type="molecule type" value="Genomic_DNA"/>
</dbReference>
<sequence>MKLNNVVSTKISKSDLKRLLALAKAEERTHSWLVRKAILELLSKYED</sequence>
<reference evidence="2" key="1">
    <citation type="journal article" date="2015" name="Nature">
        <title>Complex archaea that bridge the gap between prokaryotes and eukaryotes.</title>
        <authorList>
            <person name="Spang A."/>
            <person name="Saw J.H."/>
            <person name="Jorgensen S.L."/>
            <person name="Zaremba-Niedzwiedzka K."/>
            <person name="Martijn J."/>
            <person name="Lind A.E."/>
            <person name="van Eijk R."/>
            <person name="Schleper C."/>
            <person name="Guy L."/>
            <person name="Ettema T.J."/>
        </authorList>
    </citation>
    <scope>NUCLEOTIDE SEQUENCE</scope>
</reference>
<evidence type="ECO:0000313" key="2">
    <source>
        <dbReference type="EMBL" id="KKL11802.1"/>
    </source>
</evidence>
<dbReference type="InterPro" id="IPR010985">
    <property type="entry name" value="Ribbon_hlx_hlx"/>
</dbReference>
<gene>
    <name evidence="2" type="ORF">LCGC14_2542150</name>
</gene>
<organism evidence="2">
    <name type="scientific">marine sediment metagenome</name>
    <dbReference type="NCBI Taxonomy" id="412755"/>
    <lineage>
        <taxon>unclassified sequences</taxon>
        <taxon>metagenomes</taxon>
        <taxon>ecological metagenomes</taxon>
    </lineage>
</organism>
<protein>
    <recommendedName>
        <fullName evidence="1">Ribbon-helix-helix protein CopG domain-containing protein</fullName>
    </recommendedName>
</protein>
<dbReference type="Pfam" id="PF01402">
    <property type="entry name" value="RHH_1"/>
    <property type="match status" value="1"/>
</dbReference>
<dbReference type="Gene3D" id="1.10.1220.10">
    <property type="entry name" value="Met repressor-like"/>
    <property type="match status" value="1"/>
</dbReference>
<dbReference type="InterPro" id="IPR013321">
    <property type="entry name" value="Arc_rbn_hlx_hlx"/>
</dbReference>
<dbReference type="InterPro" id="IPR002145">
    <property type="entry name" value="CopG"/>
</dbReference>
<name>A0A0F9BD91_9ZZZZ</name>
<feature type="domain" description="Ribbon-helix-helix protein CopG" evidence="1">
    <location>
        <begin position="6"/>
        <end position="44"/>
    </location>
</feature>
<comment type="caution">
    <text evidence="2">The sequence shown here is derived from an EMBL/GenBank/DDBJ whole genome shotgun (WGS) entry which is preliminary data.</text>
</comment>
<dbReference type="GO" id="GO:0006355">
    <property type="term" value="P:regulation of DNA-templated transcription"/>
    <property type="evidence" value="ECO:0007669"/>
    <property type="project" value="InterPro"/>
</dbReference>
<proteinExistence type="predicted"/>
<dbReference type="SUPFAM" id="SSF47598">
    <property type="entry name" value="Ribbon-helix-helix"/>
    <property type="match status" value="1"/>
</dbReference>
<accession>A0A0F9BD91</accession>
<dbReference type="AlphaFoldDB" id="A0A0F9BD91"/>